<evidence type="ECO:0000313" key="4">
    <source>
        <dbReference type="EMBL" id="SFA76053.1"/>
    </source>
</evidence>
<keyword evidence="5" id="KW-1185">Reference proteome</keyword>
<dbReference type="Proteomes" id="UP000243799">
    <property type="component" value="Unassembled WGS sequence"/>
</dbReference>
<dbReference type="PROSITE" id="PS50921">
    <property type="entry name" value="ANTAR"/>
    <property type="match status" value="1"/>
</dbReference>
<evidence type="ECO:0000259" key="3">
    <source>
        <dbReference type="PROSITE" id="PS50921"/>
    </source>
</evidence>
<evidence type="ECO:0000256" key="2">
    <source>
        <dbReference type="ARBA" id="ARBA00023163"/>
    </source>
</evidence>
<sequence>MTDMAQTSPEPATDVRTTTVDKREERLAQAFVALADTLVDDFDLLDFLRMLTEQSVELLGVAAAGVILIDERGGLRVASASSERAELLEVFAVQAEDGPCIECVQSGQPVASTDLAAAAERWPRFTAAAHECGFRAAQSLPMRLRKQVVGVLTLLNTEANGVEMHSAKLGQALADIATIGILQQRAIDHGELLSEQLQTALNSRVVIEQAKGVLTAHHEGLDMEQSFNLLRRYARSQNLRLSDLAHAVAERTVDVDLIVGQEAPAQAGR</sequence>
<dbReference type="SMART" id="SM00065">
    <property type="entry name" value="GAF"/>
    <property type="match status" value="1"/>
</dbReference>
<dbReference type="Gene3D" id="3.30.450.40">
    <property type="match status" value="1"/>
</dbReference>
<dbReference type="Pfam" id="PF03861">
    <property type="entry name" value="ANTAR"/>
    <property type="match status" value="1"/>
</dbReference>
<dbReference type="GO" id="GO:0003723">
    <property type="term" value="F:RNA binding"/>
    <property type="evidence" value="ECO:0007669"/>
    <property type="project" value="InterPro"/>
</dbReference>
<feature type="domain" description="ANTAR" evidence="3">
    <location>
        <begin position="187"/>
        <end position="249"/>
    </location>
</feature>
<reference evidence="5" key="1">
    <citation type="submission" date="2016-10" db="EMBL/GenBank/DDBJ databases">
        <authorList>
            <person name="Varghese N."/>
            <person name="Submissions S."/>
        </authorList>
    </citation>
    <scope>NUCLEOTIDE SEQUENCE [LARGE SCALE GENOMIC DNA]</scope>
    <source>
        <strain evidence="5">CGMCC 4.3568</strain>
    </source>
</reference>
<dbReference type="InterPro" id="IPR005561">
    <property type="entry name" value="ANTAR"/>
</dbReference>
<accession>A0A1I0VJ47</accession>
<dbReference type="SMART" id="SM01012">
    <property type="entry name" value="ANTAR"/>
    <property type="match status" value="1"/>
</dbReference>
<keyword evidence="1" id="KW-0805">Transcription regulation</keyword>
<dbReference type="Gene3D" id="1.10.10.10">
    <property type="entry name" value="Winged helix-like DNA-binding domain superfamily/Winged helix DNA-binding domain"/>
    <property type="match status" value="1"/>
</dbReference>
<dbReference type="InterPro" id="IPR012074">
    <property type="entry name" value="GAF_ANTAR"/>
</dbReference>
<dbReference type="InterPro" id="IPR029016">
    <property type="entry name" value="GAF-like_dom_sf"/>
</dbReference>
<keyword evidence="2" id="KW-0804">Transcription</keyword>
<dbReference type="Pfam" id="PF13185">
    <property type="entry name" value="GAF_2"/>
    <property type="match status" value="1"/>
</dbReference>
<evidence type="ECO:0000256" key="1">
    <source>
        <dbReference type="ARBA" id="ARBA00023015"/>
    </source>
</evidence>
<dbReference type="STRING" id="490629.SAMN05216266_101269"/>
<proteinExistence type="predicted"/>
<gene>
    <name evidence="4" type="ORF">SAMN05216266_101269</name>
</gene>
<dbReference type="PIRSF" id="PIRSF036625">
    <property type="entry name" value="GAF_ANTAR"/>
    <property type="match status" value="1"/>
</dbReference>
<dbReference type="InterPro" id="IPR036388">
    <property type="entry name" value="WH-like_DNA-bd_sf"/>
</dbReference>
<dbReference type="SUPFAM" id="SSF55781">
    <property type="entry name" value="GAF domain-like"/>
    <property type="match status" value="1"/>
</dbReference>
<dbReference type="EMBL" id="FOKG01000001">
    <property type="protein sequence ID" value="SFA76053.1"/>
    <property type="molecule type" value="Genomic_DNA"/>
</dbReference>
<dbReference type="AlphaFoldDB" id="A0A1I0VJ47"/>
<evidence type="ECO:0000313" key="5">
    <source>
        <dbReference type="Proteomes" id="UP000243799"/>
    </source>
</evidence>
<protein>
    <submittedName>
        <fullName evidence="4">GAF domain-containing protein</fullName>
    </submittedName>
</protein>
<name>A0A1I0VJ47_9PSEU</name>
<organism evidence="4 5">
    <name type="scientific">Amycolatopsis marina</name>
    <dbReference type="NCBI Taxonomy" id="490629"/>
    <lineage>
        <taxon>Bacteria</taxon>
        <taxon>Bacillati</taxon>
        <taxon>Actinomycetota</taxon>
        <taxon>Actinomycetes</taxon>
        <taxon>Pseudonocardiales</taxon>
        <taxon>Pseudonocardiaceae</taxon>
        <taxon>Amycolatopsis</taxon>
    </lineage>
</organism>
<dbReference type="InterPro" id="IPR003018">
    <property type="entry name" value="GAF"/>
</dbReference>